<evidence type="ECO:0000313" key="3">
    <source>
        <dbReference type="Proteomes" id="UP000188354"/>
    </source>
</evidence>
<gene>
    <name evidence="2" type="ORF">TanjilG_02855</name>
</gene>
<keyword evidence="3" id="KW-1185">Reference proteome</keyword>
<protein>
    <recommendedName>
        <fullName evidence="4">Myb-like domain-containing protein</fullName>
    </recommendedName>
</protein>
<evidence type="ECO:0008006" key="4">
    <source>
        <dbReference type="Google" id="ProtNLM"/>
    </source>
</evidence>
<evidence type="ECO:0000256" key="1">
    <source>
        <dbReference type="SAM" id="MobiDB-lite"/>
    </source>
</evidence>
<feature type="region of interest" description="Disordered" evidence="1">
    <location>
        <begin position="180"/>
        <end position="209"/>
    </location>
</feature>
<dbReference type="Proteomes" id="UP000188354">
    <property type="component" value="Chromosome LG04"/>
</dbReference>
<name>A0A4P1RLH2_LUPAN</name>
<organism evidence="2 3">
    <name type="scientific">Lupinus angustifolius</name>
    <name type="common">Narrow-leaved blue lupine</name>
    <dbReference type="NCBI Taxonomy" id="3871"/>
    <lineage>
        <taxon>Eukaryota</taxon>
        <taxon>Viridiplantae</taxon>
        <taxon>Streptophyta</taxon>
        <taxon>Embryophyta</taxon>
        <taxon>Tracheophyta</taxon>
        <taxon>Spermatophyta</taxon>
        <taxon>Magnoliopsida</taxon>
        <taxon>eudicotyledons</taxon>
        <taxon>Gunneridae</taxon>
        <taxon>Pentapetalae</taxon>
        <taxon>rosids</taxon>
        <taxon>fabids</taxon>
        <taxon>Fabales</taxon>
        <taxon>Fabaceae</taxon>
        <taxon>Papilionoideae</taxon>
        <taxon>50 kb inversion clade</taxon>
        <taxon>genistoids sensu lato</taxon>
        <taxon>core genistoids</taxon>
        <taxon>Genisteae</taxon>
        <taxon>Lupinus</taxon>
    </lineage>
</organism>
<sequence length="253" mass="28732">MYQYSSLVGTQWEQLPKVVGSEQQSFELIKSPFNIDNNPLQTPPNFCSSSTKNLVNFQAQQYDEIKVPDWCFEFPNTTSETYTPMMFSQKACGDNFTNATKQDPPLSQITSSLHSVAESFLSSSVDSHSSQKDSDFGSYAEKYSDFQLENITFYENFPRENDKLLSDDGVADEKSIEISFQQNQLSSSTKPEKQPPTSSNYASRRATTSKGRIRWTNDLHESFMIIVNRLGGPESKFNHTINYTCKKDNASFK</sequence>
<reference evidence="2 3" key="1">
    <citation type="journal article" date="2017" name="Plant Biotechnol. J.">
        <title>A comprehensive draft genome sequence for lupin (Lupinus angustifolius), an emerging health food: insights into plant-microbe interactions and legume evolution.</title>
        <authorList>
            <person name="Hane J.K."/>
            <person name="Ming Y."/>
            <person name="Kamphuis L.G."/>
            <person name="Nelson M.N."/>
            <person name="Garg G."/>
            <person name="Atkins C.A."/>
            <person name="Bayer P.E."/>
            <person name="Bravo A."/>
            <person name="Bringans S."/>
            <person name="Cannon S."/>
            <person name="Edwards D."/>
            <person name="Foley R."/>
            <person name="Gao L.L."/>
            <person name="Harrison M.J."/>
            <person name="Huang W."/>
            <person name="Hurgobin B."/>
            <person name="Li S."/>
            <person name="Liu C.W."/>
            <person name="McGrath A."/>
            <person name="Morahan G."/>
            <person name="Murray J."/>
            <person name="Weller J."/>
            <person name="Jian J."/>
            <person name="Singh K.B."/>
        </authorList>
    </citation>
    <scope>NUCLEOTIDE SEQUENCE [LARGE SCALE GENOMIC DNA]</scope>
    <source>
        <strain evidence="3">cv. Tanjil</strain>
        <tissue evidence="2">Whole plant</tissue>
    </source>
</reference>
<evidence type="ECO:0000313" key="2">
    <source>
        <dbReference type="EMBL" id="OIW13335.1"/>
    </source>
</evidence>
<accession>A0A4P1RLH2</accession>
<dbReference type="EMBL" id="CM007364">
    <property type="protein sequence ID" value="OIW13335.1"/>
    <property type="molecule type" value="Genomic_DNA"/>
</dbReference>
<dbReference type="Gene3D" id="1.10.10.60">
    <property type="entry name" value="Homeodomain-like"/>
    <property type="match status" value="1"/>
</dbReference>
<dbReference type="Gramene" id="OIW13335">
    <property type="protein sequence ID" value="OIW13335"/>
    <property type="gene ID" value="TanjilG_02855"/>
</dbReference>
<dbReference type="AlphaFoldDB" id="A0A4P1RLH2"/>
<proteinExistence type="predicted"/>